<reference evidence="8 9" key="1">
    <citation type="journal article" date="2012" name="PLoS Pathog.">
        <title>Diverse lifestyles and strategies of plant pathogenesis encoded in the genomes of eighteen Dothideomycetes fungi.</title>
        <authorList>
            <person name="Ohm R.A."/>
            <person name="Feau N."/>
            <person name="Henrissat B."/>
            <person name="Schoch C.L."/>
            <person name="Horwitz B.A."/>
            <person name="Barry K.W."/>
            <person name="Condon B.J."/>
            <person name="Copeland A.C."/>
            <person name="Dhillon B."/>
            <person name="Glaser F."/>
            <person name="Hesse C.N."/>
            <person name="Kosti I."/>
            <person name="LaButti K."/>
            <person name="Lindquist E.A."/>
            <person name="Lucas S."/>
            <person name="Salamov A.A."/>
            <person name="Bradshaw R.E."/>
            <person name="Ciuffetti L."/>
            <person name="Hamelin R.C."/>
            <person name="Kema G.H.J."/>
            <person name="Lawrence C."/>
            <person name="Scott J.A."/>
            <person name="Spatafora J.W."/>
            <person name="Turgeon B.G."/>
            <person name="de Wit P.J.G.M."/>
            <person name="Zhong S."/>
            <person name="Goodwin S.B."/>
            <person name="Grigoriev I.V."/>
        </authorList>
    </citation>
    <scope>NUCLEOTIDE SEQUENCE [LARGE SCALE GENOMIC DNA]</scope>
    <source>
        <strain evidence="9">C5 / ATCC 48332 / race O</strain>
    </source>
</reference>
<dbReference type="InterPro" id="IPR056125">
    <property type="entry name" value="DUF7708"/>
</dbReference>
<evidence type="ECO:0000256" key="6">
    <source>
        <dbReference type="SAM" id="MobiDB-lite"/>
    </source>
</evidence>
<dbReference type="SUPFAM" id="SSF57667">
    <property type="entry name" value="beta-beta-alpha zinc fingers"/>
    <property type="match status" value="1"/>
</dbReference>
<sequence>MHSATFHLVLEKFKSGLSEKEKQEFATSTLDDVHIAIEKIQRKQQSEKRLRAMNKLELFLEGMKEYEKVVAVFLNTSEILAFVWIASTFHEAFDALLDAYQRIGEHMPLLAQYEGYFRNHPQMTRVLRLMYEDILKFHFKAMKYFQKRMWQQLFQALWKSFDTEFAAILRDLREHMALIESQATVAQFSEILATRTLIELQFDRDRENEVRKRRMVVHQWLAAANCGADQEAYAKVRQEHAGTGKWLLQENRFCSWFDPILCSTHMLWMNGIPGAGKTVLASLVVEEAMKLADVHVAFFYCRYMDSERNTFLAVARGILSQLISQDDALLSYLYEKASTSGQVTLSLEATARELLETSLKAFEKLYIIIDGIDECEGDQRQQIVSFFQDTCDSLPPADMDSLRCLFVSQDDNIARKHFAGVPSLKITEAHTRKDIVEFVAGRSMAIKLKFDLTTDRQQWVQDQVMKSADVSINLEDQTVDWERDQLRVDSKDLCGSLVNIHADGTVVIVHHSAKKYLLDKNLVNLGSGEGNLVLLCISYLCFEGFDVEDDNRSVPDYIPSGYYGFMDYAYAYWARHLDAFLRVQESKDALEEISEAAEVFIDMYWAQPRTKSVPPKSFLARWEALSSNRNFDKLTVAAHLAQKQLIASTAHSSDLQVLKLHHALKKVREHLELESASANGATKLQAMYGENIFKCPRVNCIRFYSGFASQQERDDHIKKHERSFFCSFPGCAMATLGCSTLKELHKHETEFHMAFDYDDEEAEYPELPPQKVSFDCTECDAKFTRKQNLQIHMRSRHAESGSKPAAHVCSTCSKSFVRKGDHTRHVTTTHNDAKSFVCGGKLGDGSDWGCGRVFNRGDMLKRHWKSAKGQVCIVQKQDEEDADNASSRASLQPSAASTPRP</sequence>
<dbReference type="Gene3D" id="3.30.160.60">
    <property type="entry name" value="Classic Zinc Finger"/>
    <property type="match status" value="2"/>
</dbReference>
<dbReference type="SMART" id="SM00355">
    <property type="entry name" value="ZnF_C2H2"/>
    <property type="match status" value="4"/>
</dbReference>
<dbReference type="Pfam" id="PF24809">
    <property type="entry name" value="DUF7708"/>
    <property type="match status" value="1"/>
</dbReference>
<evidence type="ECO:0000256" key="3">
    <source>
        <dbReference type="ARBA" id="ARBA00022771"/>
    </source>
</evidence>
<evidence type="ECO:0000256" key="2">
    <source>
        <dbReference type="ARBA" id="ARBA00022737"/>
    </source>
</evidence>
<dbReference type="AlphaFoldDB" id="M2URD7"/>
<dbReference type="SUPFAM" id="SSF52540">
    <property type="entry name" value="P-loop containing nucleoside triphosphate hydrolases"/>
    <property type="match status" value="1"/>
</dbReference>
<feature type="compositionally biased region" description="Polar residues" evidence="6">
    <location>
        <begin position="884"/>
        <end position="901"/>
    </location>
</feature>
<feature type="domain" description="C2H2-type" evidence="7">
    <location>
        <begin position="807"/>
        <end position="835"/>
    </location>
</feature>
<name>M2URD7_COCH5</name>
<keyword evidence="2" id="KW-0677">Repeat</keyword>
<keyword evidence="1" id="KW-0479">Metal-binding</keyword>
<accession>M2URD7</accession>
<dbReference type="OrthoDB" id="21416at2759"/>
<evidence type="ECO:0000313" key="8">
    <source>
        <dbReference type="EMBL" id="EMD96161.1"/>
    </source>
</evidence>
<dbReference type="STRING" id="701091.M2URD7"/>
<keyword evidence="9" id="KW-1185">Reference proteome</keyword>
<dbReference type="InterPro" id="IPR056884">
    <property type="entry name" value="NPHP3-like_N"/>
</dbReference>
<dbReference type="PROSITE" id="PS50157">
    <property type="entry name" value="ZINC_FINGER_C2H2_2"/>
    <property type="match status" value="2"/>
</dbReference>
<dbReference type="EMBL" id="KB445570">
    <property type="protein sequence ID" value="EMD96161.1"/>
    <property type="molecule type" value="Genomic_DNA"/>
</dbReference>
<dbReference type="Proteomes" id="UP000016936">
    <property type="component" value="Unassembled WGS sequence"/>
</dbReference>
<dbReference type="Pfam" id="PF00096">
    <property type="entry name" value="zf-C2H2"/>
    <property type="match status" value="1"/>
</dbReference>
<organism evidence="8 9">
    <name type="scientific">Cochliobolus heterostrophus (strain C5 / ATCC 48332 / race O)</name>
    <name type="common">Southern corn leaf blight fungus</name>
    <name type="synonym">Bipolaris maydis</name>
    <dbReference type="NCBI Taxonomy" id="701091"/>
    <lineage>
        <taxon>Eukaryota</taxon>
        <taxon>Fungi</taxon>
        <taxon>Dikarya</taxon>
        <taxon>Ascomycota</taxon>
        <taxon>Pezizomycotina</taxon>
        <taxon>Dothideomycetes</taxon>
        <taxon>Pleosporomycetidae</taxon>
        <taxon>Pleosporales</taxon>
        <taxon>Pleosporineae</taxon>
        <taxon>Pleosporaceae</taxon>
        <taxon>Bipolaris</taxon>
    </lineage>
</organism>
<protein>
    <recommendedName>
        <fullName evidence="7">C2H2-type domain-containing protein</fullName>
    </recommendedName>
</protein>
<reference evidence="9" key="2">
    <citation type="journal article" date="2013" name="PLoS Genet.">
        <title>Comparative genome structure, secondary metabolite, and effector coding capacity across Cochliobolus pathogens.</title>
        <authorList>
            <person name="Condon B.J."/>
            <person name="Leng Y."/>
            <person name="Wu D."/>
            <person name="Bushley K.E."/>
            <person name="Ohm R.A."/>
            <person name="Otillar R."/>
            <person name="Martin J."/>
            <person name="Schackwitz W."/>
            <person name="Grimwood J."/>
            <person name="MohdZainudin N."/>
            <person name="Xue C."/>
            <person name="Wang R."/>
            <person name="Manning V.A."/>
            <person name="Dhillon B."/>
            <person name="Tu Z.J."/>
            <person name="Steffenson B.J."/>
            <person name="Salamov A."/>
            <person name="Sun H."/>
            <person name="Lowry S."/>
            <person name="LaButti K."/>
            <person name="Han J."/>
            <person name="Copeland A."/>
            <person name="Lindquist E."/>
            <person name="Barry K."/>
            <person name="Schmutz J."/>
            <person name="Baker S.E."/>
            <person name="Ciuffetti L.M."/>
            <person name="Grigoriev I.V."/>
            <person name="Zhong S."/>
            <person name="Turgeon B.G."/>
        </authorList>
    </citation>
    <scope>NUCLEOTIDE SEQUENCE [LARGE SCALE GENOMIC DNA]</scope>
    <source>
        <strain evidence="9">C5 / ATCC 48332 / race O</strain>
    </source>
</reference>
<dbReference type="FunFam" id="3.30.160.60:FF:000100">
    <property type="entry name" value="Zinc finger 45-like"/>
    <property type="match status" value="1"/>
</dbReference>
<dbReference type="PROSITE" id="PS00028">
    <property type="entry name" value="ZINC_FINGER_C2H2_1"/>
    <property type="match status" value="2"/>
</dbReference>
<dbReference type="eggNOG" id="KOG1721">
    <property type="taxonomic scope" value="Eukaryota"/>
</dbReference>
<proteinExistence type="predicted"/>
<dbReference type="OMA" id="HERSFFC"/>
<evidence type="ECO:0000256" key="1">
    <source>
        <dbReference type="ARBA" id="ARBA00022723"/>
    </source>
</evidence>
<evidence type="ECO:0000256" key="4">
    <source>
        <dbReference type="ARBA" id="ARBA00022833"/>
    </source>
</evidence>
<dbReference type="PANTHER" id="PTHR10039:SF14">
    <property type="entry name" value="NACHT DOMAIN-CONTAINING PROTEIN"/>
    <property type="match status" value="1"/>
</dbReference>
<dbReference type="InterPro" id="IPR027417">
    <property type="entry name" value="P-loop_NTPase"/>
</dbReference>
<feature type="domain" description="C2H2-type" evidence="7">
    <location>
        <begin position="774"/>
        <end position="804"/>
    </location>
</feature>
<dbReference type="PANTHER" id="PTHR10039">
    <property type="entry name" value="AMELOGENIN"/>
    <property type="match status" value="1"/>
</dbReference>
<dbReference type="Pfam" id="PF24883">
    <property type="entry name" value="NPHP3_N"/>
    <property type="match status" value="1"/>
</dbReference>
<dbReference type="InterPro" id="IPR013087">
    <property type="entry name" value="Znf_C2H2_type"/>
</dbReference>
<keyword evidence="3 5" id="KW-0863">Zinc-finger</keyword>
<feature type="region of interest" description="Disordered" evidence="6">
    <location>
        <begin position="877"/>
        <end position="901"/>
    </location>
</feature>
<dbReference type="HOGENOM" id="CLU_002406_3_0_1"/>
<gene>
    <name evidence="8" type="ORF">COCHEDRAFT_1167098</name>
</gene>
<dbReference type="GO" id="GO:0008270">
    <property type="term" value="F:zinc ion binding"/>
    <property type="evidence" value="ECO:0007669"/>
    <property type="project" value="UniProtKB-KW"/>
</dbReference>
<dbReference type="Gene3D" id="3.40.50.300">
    <property type="entry name" value="P-loop containing nucleotide triphosphate hydrolases"/>
    <property type="match status" value="1"/>
</dbReference>
<dbReference type="InterPro" id="IPR036236">
    <property type="entry name" value="Znf_C2H2_sf"/>
</dbReference>
<keyword evidence="4" id="KW-0862">Zinc</keyword>
<evidence type="ECO:0000256" key="5">
    <source>
        <dbReference type="PROSITE-ProRule" id="PRU00042"/>
    </source>
</evidence>
<evidence type="ECO:0000259" key="7">
    <source>
        <dbReference type="PROSITE" id="PS50157"/>
    </source>
</evidence>
<evidence type="ECO:0000313" key="9">
    <source>
        <dbReference type="Proteomes" id="UP000016936"/>
    </source>
</evidence>